<evidence type="ECO:0000313" key="3">
    <source>
        <dbReference type="Proteomes" id="UP000757540"/>
    </source>
</evidence>
<dbReference type="Proteomes" id="UP000757540">
    <property type="component" value="Unassembled WGS sequence"/>
</dbReference>
<dbReference type="EMBL" id="JABEZU010000001">
    <property type="protein sequence ID" value="NOV95702.1"/>
    <property type="molecule type" value="Genomic_DNA"/>
</dbReference>
<feature type="region of interest" description="Disordered" evidence="1">
    <location>
        <begin position="24"/>
        <end position="58"/>
    </location>
</feature>
<protein>
    <submittedName>
        <fullName evidence="2">Uncharacterized protein</fullName>
    </submittedName>
</protein>
<organism evidence="2 3">
    <name type="scientific">Isoptericola halotolerans</name>
    <dbReference type="NCBI Taxonomy" id="300560"/>
    <lineage>
        <taxon>Bacteria</taxon>
        <taxon>Bacillati</taxon>
        <taxon>Actinomycetota</taxon>
        <taxon>Actinomycetes</taxon>
        <taxon>Micrococcales</taxon>
        <taxon>Promicromonosporaceae</taxon>
        <taxon>Isoptericola</taxon>
    </lineage>
</organism>
<comment type="caution">
    <text evidence="2">The sequence shown here is derived from an EMBL/GenBank/DDBJ whole genome shotgun (WGS) entry which is preliminary data.</text>
</comment>
<feature type="compositionally biased region" description="Basic and acidic residues" evidence="1">
    <location>
        <begin position="42"/>
        <end position="58"/>
    </location>
</feature>
<dbReference type="RefSeq" id="WP_171781974.1">
    <property type="nucleotide sequence ID" value="NZ_BAAAML010000002.1"/>
</dbReference>
<keyword evidence="3" id="KW-1185">Reference proteome</keyword>
<gene>
    <name evidence="2" type="ORF">HDG69_000255</name>
</gene>
<evidence type="ECO:0000313" key="2">
    <source>
        <dbReference type="EMBL" id="NOV95702.1"/>
    </source>
</evidence>
<evidence type="ECO:0000256" key="1">
    <source>
        <dbReference type="SAM" id="MobiDB-lite"/>
    </source>
</evidence>
<accession>A0ABX2A1S0</accession>
<sequence length="58" mass="6471">MTTHAPERDPRVPPSDFALELVRRDPAITDPRFADAQPAQDPGHETSEQADDRRFDAG</sequence>
<reference evidence="2 3" key="1">
    <citation type="submission" date="2020-05" db="EMBL/GenBank/DDBJ databases">
        <title>Genomic Encyclopedia of Type Strains, Phase III (KMG-III): the genomes of soil and plant-associated and newly described type strains.</title>
        <authorList>
            <person name="Whitman W."/>
        </authorList>
    </citation>
    <scope>NUCLEOTIDE SEQUENCE [LARGE SCALE GENOMIC DNA]</scope>
    <source>
        <strain evidence="2 3">KCTC 19046</strain>
    </source>
</reference>
<name>A0ABX2A1S0_9MICO</name>
<proteinExistence type="predicted"/>